<accession>A0A7Y6I2E4</accession>
<comment type="caution">
    <text evidence="3">The sequence shown here is derived from an EMBL/GenBank/DDBJ whole genome shotgun (WGS) entry which is preliminary data.</text>
</comment>
<protein>
    <recommendedName>
        <fullName evidence="2">DUF7824 domain-containing protein</fullName>
    </recommendedName>
</protein>
<dbReference type="Proteomes" id="UP000586042">
    <property type="component" value="Unassembled WGS sequence"/>
</dbReference>
<evidence type="ECO:0000313" key="3">
    <source>
        <dbReference type="EMBL" id="NUW29873.1"/>
    </source>
</evidence>
<dbReference type="Pfam" id="PF25148">
    <property type="entry name" value="DUF7824"/>
    <property type="match status" value="1"/>
</dbReference>
<proteinExistence type="predicted"/>
<reference evidence="3 4" key="1">
    <citation type="submission" date="2020-06" db="EMBL/GenBank/DDBJ databases">
        <title>Nonomuraea sp. SMC257, a novel actinomycete isolated from soil.</title>
        <authorList>
            <person name="Chanama M."/>
        </authorList>
    </citation>
    <scope>NUCLEOTIDE SEQUENCE [LARGE SCALE GENOMIC DNA]</scope>
    <source>
        <strain evidence="3 4">SMC257</strain>
    </source>
</reference>
<sequence length="670" mass="72105">MREMLLDGCRRRFLRGGEGPDLRFFVRLHEELKPTPAEVAPHARDYLRLLPAAPGPVAEPALRHVRDLDGLAPEDVAEALEGLVFRAEGGLARAGLAWLAELVKQAPERAGDLVPVLATALGHQAWAVQDRAVRVAVRHAGRFPADAVATLRDSAGELPPDLRNRMAAAFGGETVPEPEHVSEGREDEPVPATLPVPPRPVPAVAPPGDTRSLAAMALDEDGASAERSLAAFVRLAARDRDALRAALMPLARQDDWGLREGEWRGHDIWMRAFAVELAGPGLPYESLRTLALKAAAFLNGTSPETGQPDRVPEPSRASPFHRFILRRYAEIHAALAAGTLPPLLLATPSLSTGHLDPADLVARLEELEAAGREPLPADFQQALLRLPRAVDPAVAERAGALTSAAGRRAARWMREGGLPDPVVRVTRLGEGEGPRKVGWMTTTVEAAATGLPLVDELLTDQPRHVHYVFDGHLGDMMERWPAVMPSHREVVAAHLVGHEPLQIRWMPSSVPELLADASGPAGRALALLLAQRILPWAWIHDGSGPALRALRRIAASGELPAEELGGWLAERVLRGEVKTRDLAALLEAEALNGAHHDVLCVLTTALPPLLPGPGARATKADTELVALAERTARWSGARGRHPELAAFAARKGTARVLRLARDLDAHLTRP</sequence>
<dbReference type="InterPro" id="IPR056726">
    <property type="entry name" value="DUF7824"/>
</dbReference>
<evidence type="ECO:0000256" key="1">
    <source>
        <dbReference type="SAM" id="MobiDB-lite"/>
    </source>
</evidence>
<feature type="domain" description="DUF7824" evidence="2">
    <location>
        <begin position="314"/>
        <end position="389"/>
    </location>
</feature>
<evidence type="ECO:0000313" key="4">
    <source>
        <dbReference type="Proteomes" id="UP000586042"/>
    </source>
</evidence>
<gene>
    <name evidence="3" type="ORF">HTZ77_00275</name>
</gene>
<feature type="region of interest" description="Disordered" evidence="1">
    <location>
        <begin position="173"/>
        <end position="201"/>
    </location>
</feature>
<evidence type="ECO:0000259" key="2">
    <source>
        <dbReference type="Pfam" id="PF25148"/>
    </source>
</evidence>
<feature type="compositionally biased region" description="Basic and acidic residues" evidence="1">
    <location>
        <begin position="177"/>
        <end position="188"/>
    </location>
</feature>
<dbReference type="EMBL" id="JABWGN010000001">
    <property type="protein sequence ID" value="NUW29873.1"/>
    <property type="molecule type" value="Genomic_DNA"/>
</dbReference>
<feature type="compositionally biased region" description="Pro residues" evidence="1">
    <location>
        <begin position="192"/>
        <end position="201"/>
    </location>
</feature>
<dbReference type="RefSeq" id="WP_175587376.1">
    <property type="nucleotide sequence ID" value="NZ_JABWGN010000001.1"/>
</dbReference>
<keyword evidence="4" id="KW-1185">Reference proteome</keyword>
<dbReference type="AlphaFoldDB" id="A0A7Y6I2E4"/>
<name>A0A7Y6I2E4_9ACTN</name>
<organism evidence="3 4">
    <name type="scientific">Nonomuraea montanisoli</name>
    <dbReference type="NCBI Taxonomy" id="2741721"/>
    <lineage>
        <taxon>Bacteria</taxon>
        <taxon>Bacillati</taxon>
        <taxon>Actinomycetota</taxon>
        <taxon>Actinomycetes</taxon>
        <taxon>Streptosporangiales</taxon>
        <taxon>Streptosporangiaceae</taxon>
        <taxon>Nonomuraea</taxon>
    </lineage>
</organism>